<gene>
    <name evidence="3" type="ORF">Poly30_06150</name>
</gene>
<feature type="domain" description="Transposase IS200-like" evidence="2">
    <location>
        <begin position="43"/>
        <end position="160"/>
    </location>
</feature>
<dbReference type="AlphaFoldDB" id="A0A518EM04"/>
<dbReference type="Gene3D" id="3.30.70.1290">
    <property type="entry name" value="Transposase IS200-like"/>
    <property type="match status" value="1"/>
</dbReference>
<evidence type="ECO:0000313" key="4">
    <source>
        <dbReference type="Proteomes" id="UP000320390"/>
    </source>
</evidence>
<protein>
    <submittedName>
        <fullName evidence="3">Transposase IS200 like protein</fullName>
    </submittedName>
</protein>
<reference evidence="3 4" key="1">
    <citation type="submission" date="2019-02" db="EMBL/GenBank/DDBJ databases">
        <title>Deep-cultivation of Planctomycetes and their phenomic and genomic characterization uncovers novel biology.</title>
        <authorList>
            <person name="Wiegand S."/>
            <person name="Jogler M."/>
            <person name="Boedeker C."/>
            <person name="Pinto D."/>
            <person name="Vollmers J."/>
            <person name="Rivas-Marin E."/>
            <person name="Kohn T."/>
            <person name="Peeters S.H."/>
            <person name="Heuer A."/>
            <person name="Rast P."/>
            <person name="Oberbeckmann S."/>
            <person name="Bunk B."/>
            <person name="Jeske O."/>
            <person name="Meyerdierks A."/>
            <person name="Storesund J.E."/>
            <person name="Kallscheuer N."/>
            <person name="Luecker S."/>
            <person name="Lage O.M."/>
            <person name="Pohl T."/>
            <person name="Merkel B.J."/>
            <person name="Hornburger P."/>
            <person name="Mueller R.-W."/>
            <person name="Bruemmer F."/>
            <person name="Labrenz M."/>
            <person name="Spormann A.M."/>
            <person name="Op den Camp H."/>
            <person name="Overmann J."/>
            <person name="Amann R."/>
            <person name="Jetten M.S.M."/>
            <person name="Mascher T."/>
            <person name="Medema M.H."/>
            <person name="Devos D.P."/>
            <person name="Kaster A.-K."/>
            <person name="Ovreas L."/>
            <person name="Rohde M."/>
            <person name="Galperin M.Y."/>
            <person name="Jogler C."/>
        </authorList>
    </citation>
    <scope>NUCLEOTIDE SEQUENCE [LARGE SCALE GENOMIC DNA]</scope>
    <source>
        <strain evidence="3 4">Poly30</strain>
    </source>
</reference>
<dbReference type="InterPro" id="IPR052715">
    <property type="entry name" value="RAYT_transposase"/>
</dbReference>
<dbReference type="PANTHER" id="PTHR36966">
    <property type="entry name" value="REP-ASSOCIATED TYROSINE TRANSPOSASE"/>
    <property type="match status" value="1"/>
</dbReference>
<dbReference type="PANTHER" id="PTHR36966:SF1">
    <property type="entry name" value="REP-ASSOCIATED TYROSINE TRANSPOSASE"/>
    <property type="match status" value="1"/>
</dbReference>
<dbReference type="GO" id="GO:0006313">
    <property type="term" value="P:DNA transposition"/>
    <property type="evidence" value="ECO:0007669"/>
    <property type="project" value="InterPro"/>
</dbReference>
<evidence type="ECO:0000313" key="3">
    <source>
        <dbReference type="EMBL" id="QDV05120.1"/>
    </source>
</evidence>
<proteinExistence type="predicted"/>
<accession>A0A518EM04</accession>
<dbReference type="Proteomes" id="UP000320390">
    <property type="component" value="Chromosome"/>
</dbReference>
<evidence type="ECO:0000259" key="2">
    <source>
        <dbReference type="SMART" id="SM01321"/>
    </source>
</evidence>
<keyword evidence="4" id="KW-1185">Reference proteome</keyword>
<dbReference type="InterPro" id="IPR002686">
    <property type="entry name" value="Transposase_17"/>
</dbReference>
<name>A0A518EM04_9BACT</name>
<dbReference type="SUPFAM" id="SSF143422">
    <property type="entry name" value="Transposase IS200-like"/>
    <property type="match status" value="1"/>
</dbReference>
<feature type="region of interest" description="Disordered" evidence="1">
    <location>
        <begin position="23"/>
        <end position="42"/>
    </location>
</feature>
<sequence>MAKARMGRAVVLQAVFGFAVPKKRRGPKRTKDSRVAHGSREEMKGGVAHVTIKLKRGFRSLRKKEEMAVLRAAIARVNQGELVRIVEFSVMSNHVHLIVEAENSGDLSKGMASLNTGLGMRLNRLWGRVRRGSVFAERFHLEVITSPTQMRNVLKYVLRNDVHHGLGLGILDPCSSAMSFGGFVERRGASKVDCVSVEAQSWLLRVGWTKGGGKGLLTIHDLPRVTGALQA</sequence>
<dbReference type="InterPro" id="IPR036515">
    <property type="entry name" value="Transposase_17_sf"/>
</dbReference>
<evidence type="ECO:0000256" key="1">
    <source>
        <dbReference type="SAM" id="MobiDB-lite"/>
    </source>
</evidence>
<dbReference type="Pfam" id="PF01797">
    <property type="entry name" value="Y1_Tnp"/>
    <property type="match status" value="1"/>
</dbReference>
<organism evidence="3 4">
    <name type="scientific">Saltatorellus ferox</name>
    <dbReference type="NCBI Taxonomy" id="2528018"/>
    <lineage>
        <taxon>Bacteria</taxon>
        <taxon>Pseudomonadati</taxon>
        <taxon>Planctomycetota</taxon>
        <taxon>Planctomycetia</taxon>
        <taxon>Planctomycetia incertae sedis</taxon>
        <taxon>Saltatorellus</taxon>
    </lineage>
</organism>
<dbReference type="OrthoDB" id="277009at2"/>
<dbReference type="SMART" id="SM01321">
    <property type="entry name" value="Y1_Tnp"/>
    <property type="match status" value="1"/>
</dbReference>
<dbReference type="GO" id="GO:0043565">
    <property type="term" value="F:sequence-specific DNA binding"/>
    <property type="evidence" value="ECO:0007669"/>
    <property type="project" value="TreeGrafter"/>
</dbReference>
<dbReference type="GO" id="GO:0004803">
    <property type="term" value="F:transposase activity"/>
    <property type="evidence" value="ECO:0007669"/>
    <property type="project" value="InterPro"/>
</dbReference>
<dbReference type="EMBL" id="CP036434">
    <property type="protein sequence ID" value="QDV05120.1"/>
    <property type="molecule type" value="Genomic_DNA"/>
</dbReference>
<feature type="compositionally biased region" description="Basic and acidic residues" evidence="1">
    <location>
        <begin position="29"/>
        <end position="42"/>
    </location>
</feature>